<proteinExistence type="predicted"/>
<accession>A0A5K1D0P4</accession>
<reference evidence="1" key="1">
    <citation type="submission" date="2019-09" db="EMBL/GenBank/DDBJ databases">
        <authorList>
            <person name="Zhang L."/>
        </authorList>
    </citation>
    <scope>NUCLEOTIDE SEQUENCE</scope>
</reference>
<gene>
    <name evidence="1" type="ORF">NYM_LOCUS18336</name>
</gene>
<name>A0A5K1D0P4_9MAGN</name>
<dbReference type="EMBL" id="LR721782">
    <property type="protein sequence ID" value="VVW32046.1"/>
    <property type="molecule type" value="Genomic_DNA"/>
</dbReference>
<organism evidence="1">
    <name type="scientific">Nymphaea colorata</name>
    <name type="common">pocket water lily</name>
    <dbReference type="NCBI Taxonomy" id="210225"/>
    <lineage>
        <taxon>Eukaryota</taxon>
        <taxon>Viridiplantae</taxon>
        <taxon>Streptophyta</taxon>
        <taxon>Embryophyta</taxon>
        <taxon>Tracheophyta</taxon>
        <taxon>Spermatophyta</taxon>
        <taxon>Magnoliopsida</taxon>
        <taxon>Nymphaeales</taxon>
        <taxon>Nymphaeaceae</taxon>
        <taxon>Nymphaea</taxon>
    </lineage>
</organism>
<dbReference type="AlphaFoldDB" id="A0A5K1D0P4"/>
<sequence length="80" mass="9552">MSIVFLLMRAPRVHQLPQESLYSSNLGSNSRAEAISWLERRLYYLKEEMLMVEARMESMQHEYSSLKAHLQRLERLRPKS</sequence>
<protein>
    <submittedName>
        <fullName evidence="1">Uncharacterized protein</fullName>
    </submittedName>
</protein>
<evidence type="ECO:0000313" key="1">
    <source>
        <dbReference type="EMBL" id="VVW32046.1"/>
    </source>
</evidence>